<dbReference type="GO" id="GO:0005770">
    <property type="term" value="C:late endosome"/>
    <property type="evidence" value="ECO:0007669"/>
    <property type="project" value="TreeGrafter"/>
</dbReference>
<dbReference type="SMART" id="SM00299">
    <property type="entry name" value="CLH"/>
    <property type="match status" value="1"/>
</dbReference>
<evidence type="ECO:0000256" key="1">
    <source>
        <dbReference type="ARBA" id="ARBA00022448"/>
    </source>
</evidence>
<dbReference type="SUPFAM" id="SSF48371">
    <property type="entry name" value="ARM repeat"/>
    <property type="match status" value="1"/>
</dbReference>
<dbReference type="AlphaFoldDB" id="A0A066VBK4"/>
<dbReference type="Pfam" id="PF23411">
    <property type="entry name" value="Beta-prop_Vps41"/>
    <property type="match status" value="1"/>
</dbReference>
<proteinExistence type="predicted"/>
<dbReference type="InterPro" id="IPR000547">
    <property type="entry name" value="Clathrin_H-chain/VPS_repeat"/>
</dbReference>
<sequence>MDVVALGPSSLDEAIDPAPQHDSCLCSEGQQASTVPDGPLTVTADAETTTAAVVGDLPMDTSISMLKRRTHPEQATENALGQNSGAGADAADDAVAPRNDGWLESFLAKQGGVSTDAGFKQQAEDREAQEGGDVLPEAEADASIDAVEGEQPPISPSQAAEKLRAALSTPTTPPSLPQNLAPEGIEAGAGQGGKGTAPASGRSAEVIDSRTTAPRRTSFLSSVFEEEEAEERDEEDEIEPSLKYEKLKGGAADVLRKDTASAMAVSDRFLALGTHAGMIYILDIEGNLVKGFRTHTASILALDIDNTSEFVASAGMDGLVSISALSTSEQYVFDFRRPMRCVALEPNFGRKSTRAFVCGGMAGALLQREKSWFGHKEVVLHAGEGPIWNVQWKGNLIAWANDRGVRIYDNNTKQRITFITPPSSEVRADMNRCSLFWKDARTLLIAWADHIKIAKVKERTQVAPGGGAPVTLGTAASSSQLYVEMVAIYQLDTVIISIAPYGNDFLVLVHITADDDDPRETASEEECRFKRREALPPELRIISGDGEELSSDMLSVSNCARYQCNDYLLVPAADALTTKDPEQRSFFVVTPTDIIIARPRTRKDHIDWLLDRRQYAQALSEIEAMGSKQAALLGYDSADIGRNYLKYLVEVGNFLRAARVAGRILGRNAKAWEDWVFLFVERGEFQSIIPFIPIEDPTLSNIVYDMVLAHYLHIGSEKLLETVQAWPPNIYSTQAVVRAIEDKLQHEPSSQLLMESIAVILIANRQPGKALPYYLRLRKPDVFKLILEHNLFSDVRDQALSLIEFDEDISADAGPNGARTAIQMLVDHKFSIPIHRVVPQLESSPQHLHLYLDALFRQDPQSVTEFSDQQVSLYAEYQPEALMPYLRAMSSYYDIEKAYQVCKAKDLVPEMVFLLGRVGDNKRALNLIIERLADVERAIDFAKEQNDDDLWEDLLKYSETRPAFIRGLLENVGAEIDPLRLIRRIKDGLEIPGLKPALIKILQEFNLQLSLLDGCAAILYHDGEAFSQELRRAQRHGMHGHVEAPCSKCGRDLYNMPAIQENNLRLELPSVFCFCRHVFHLTCLVAPVKVPKRQQQDLPALPLSVTQAGSNFDQILGPERRKQARKFAYESKLKYETCLRAVLRKGCPLCAQQKHVS</sequence>
<dbReference type="Gene3D" id="2.130.10.10">
    <property type="entry name" value="YVTN repeat-like/Quinoprotein amine dehydrogenase"/>
    <property type="match status" value="1"/>
</dbReference>
<dbReference type="GO" id="GO:0030897">
    <property type="term" value="C:HOPS complex"/>
    <property type="evidence" value="ECO:0007669"/>
    <property type="project" value="TreeGrafter"/>
</dbReference>
<reference evidence="6 7" key="1">
    <citation type="submission" date="2014-05" db="EMBL/GenBank/DDBJ databases">
        <title>Draft genome sequence of a rare smut relative, Tilletiaria anomala UBC 951.</title>
        <authorList>
            <consortium name="DOE Joint Genome Institute"/>
            <person name="Toome M."/>
            <person name="Kuo A."/>
            <person name="Henrissat B."/>
            <person name="Lipzen A."/>
            <person name="Tritt A."/>
            <person name="Yoshinaga Y."/>
            <person name="Zane M."/>
            <person name="Barry K."/>
            <person name="Grigoriev I.V."/>
            <person name="Spatafora J.W."/>
            <person name="Aimea M.C."/>
        </authorList>
    </citation>
    <scope>NUCLEOTIDE SEQUENCE [LARGE SCALE GENOMIC DNA]</scope>
    <source>
        <strain evidence="6 7">UBC 951</strain>
    </source>
</reference>
<dbReference type="SUPFAM" id="SSF50978">
    <property type="entry name" value="WD40 repeat-like"/>
    <property type="match status" value="1"/>
</dbReference>
<dbReference type="InParanoid" id="A0A066VBK4"/>
<dbReference type="OMA" id="PQLVWQD"/>
<feature type="region of interest" description="Disordered" evidence="4">
    <location>
        <begin position="148"/>
        <end position="213"/>
    </location>
</feature>
<evidence type="ECO:0000313" key="6">
    <source>
        <dbReference type="EMBL" id="KDN36144.1"/>
    </source>
</evidence>
<comment type="caution">
    <text evidence="6">The sequence shown here is derived from an EMBL/GenBank/DDBJ whole genome shotgun (WGS) entry which is preliminary data.</text>
</comment>
<dbReference type="Pfam" id="PF23556">
    <property type="entry name" value="TPR_Vps41"/>
    <property type="match status" value="1"/>
</dbReference>
<dbReference type="GO" id="GO:0009267">
    <property type="term" value="P:cellular response to starvation"/>
    <property type="evidence" value="ECO:0007669"/>
    <property type="project" value="TreeGrafter"/>
</dbReference>
<dbReference type="Proteomes" id="UP000027361">
    <property type="component" value="Unassembled WGS sequence"/>
</dbReference>
<evidence type="ECO:0000259" key="5">
    <source>
        <dbReference type="Pfam" id="PF23411"/>
    </source>
</evidence>
<dbReference type="STRING" id="1037660.A0A066VBK4"/>
<dbReference type="FunFam" id="2.130.10.10:FF:000932">
    <property type="entry name" value="Related to Vacuolar assembly protein VPS41"/>
    <property type="match status" value="1"/>
</dbReference>
<keyword evidence="2" id="KW-0653">Protein transport</keyword>
<evidence type="ECO:0000256" key="4">
    <source>
        <dbReference type="SAM" id="MobiDB-lite"/>
    </source>
</evidence>
<gene>
    <name evidence="6" type="ORF">K437DRAFT_260217</name>
</gene>
<dbReference type="EMBL" id="JMSN01000180">
    <property type="protein sequence ID" value="KDN36144.1"/>
    <property type="molecule type" value="Genomic_DNA"/>
</dbReference>
<dbReference type="PANTHER" id="PTHR12616">
    <property type="entry name" value="VACUOLAR PROTEIN SORTING VPS41"/>
    <property type="match status" value="1"/>
</dbReference>
<dbReference type="InterPro" id="IPR057780">
    <property type="entry name" value="Beta-prop_Vps41"/>
</dbReference>
<feature type="compositionally biased region" description="Low complexity" evidence="4">
    <location>
        <begin position="85"/>
        <end position="94"/>
    </location>
</feature>
<accession>A0A066VBK4</accession>
<organism evidence="6 7">
    <name type="scientific">Tilletiaria anomala (strain ATCC 24038 / CBS 436.72 / UBC 951)</name>
    <dbReference type="NCBI Taxonomy" id="1037660"/>
    <lineage>
        <taxon>Eukaryota</taxon>
        <taxon>Fungi</taxon>
        <taxon>Dikarya</taxon>
        <taxon>Basidiomycota</taxon>
        <taxon>Ustilaginomycotina</taxon>
        <taxon>Exobasidiomycetes</taxon>
        <taxon>Georgefischeriales</taxon>
        <taxon>Tilletiariaceae</taxon>
        <taxon>Tilletiaria</taxon>
    </lineage>
</organism>
<dbReference type="GO" id="GO:0034058">
    <property type="term" value="P:endosomal vesicle fusion"/>
    <property type="evidence" value="ECO:0007669"/>
    <property type="project" value="TreeGrafter"/>
</dbReference>
<evidence type="ECO:0000256" key="2">
    <source>
        <dbReference type="ARBA" id="ARBA00022927"/>
    </source>
</evidence>
<evidence type="ECO:0000256" key="3">
    <source>
        <dbReference type="PROSITE-ProRule" id="PRU01006"/>
    </source>
</evidence>
<dbReference type="GeneID" id="25265492"/>
<feature type="domain" description="Vps41 beta-propeller" evidence="5">
    <location>
        <begin position="242"/>
        <end position="598"/>
    </location>
</feature>
<feature type="compositionally biased region" description="Polar residues" evidence="4">
    <location>
        <begin position="73"/>
        <end position="83"/>
    </location>
</feature>
<dbReference type="InterPro" id="IPR015943">
    <property type="entry name" value="WD40/YVTN_repeat-like_dom_sf"/>
</dbReference>
<dbReference type="RefSeq" id="XP_013239964.1">
    <property type="nucleotide sequence ID" value="XM_013384510.1"/>
</dbReference>
<name>A0A066VBK4_TILAU</name>
<dbReference type="HOGENOM" id="CLU_001285_2_0_1"/>
<dbReference type="OrthoDB" id="244107at2759"/>
<evidence type="ECO:0000313" key="7">
    <source>
        <dbReference type="Proteomes" id="UP000027361"/>
    </source>
</evidence>
<dbReference type="PANTHER" id="PTHR12616:SF1">
    <property type="entry name" value="VACUOLAR PROTEIN SORTING-ASSOCIATED PROTEIN 41 HOMOLOG"/>
    <property type="match status" value="1"/>
</dbReference>
<dbReference type="Gene3D" id="1.25.40.10">
    <property type="entry name" value="Tetratricopeptide repeat domain"/>
    <property type="match status" value="1"/>
</dbReference>
<dbReference type="InterPro" id="IPR011990">
    <property type="entry name" value="TPR-like_helical_dom_sf"/>
</dbReference>
<protein>
    <submittedName>
        <fullName evidence="6">Vacuolar protein sorting-associated protein 41</fullName>
    </submittedName>
</protein>
<dbReference type="InterPro" id="IPR016024">
    <property type="entry name" value="ARM-type_fold"/>
</dbReference>
<keyword evidence="7" id="KW-1185">Reference proteome</keyword>
<dbReference type="InterPro" id="IPR036322">
    <property type="entry name" value="WD40_repeat_dom_sf"/>
</dbReference>
<dbReference type="GO" id="GO:0006623">
    <property type="term" value="P:protein targeting to vacuole"/>
    <property type="evidence" value="ECO:0007669"/>
    <property type="project" value="InterPro"/>
</dbReference>
<dbReference type="PROSITE" id="PS50236">
    <property type="entry name" value="CHCR"/>
    <property type="match status" value="1"/>
</dbReference>
<dbReference type="FunFam" id="1.25.40.10:FF:000350">
    <property type="entry name" value="Vacuolar protein sorting-associated protein 41 homolog"/>
    <property type="match status" value="1"/>
</dbReference>
<dbReference type="InterPro" id="IPR045111">
    <property type="entry name" value="Vps41/Vps8"/>
</dbReference>
<feature type="region of interest" description="Disordered" evidence="4">
    <location>
        <begin position="69"/>
        <end position="94"/>
    </location>
</feature>
<feature type="repeat" description="CHCR" evidence="3">
    <location>
        <begin position="823"/>
        <end position="967"/>
    </location>
</feature>
<dbReference type="GO" id="GO:0016236">
    <property type="term" value="P:macroautophagy"/>
    <property type="evidence" value="ECO:0007669"/>
    <property type="project" value="TreeGrafter"/>
</dbReference>
<keyword evidence="1" id="KW-0813">Transport</keyword>
<dbReference type="FunCoup" id="A0A066VBK4">
    <property type="interactions" value="251"/>
</dbReference>